<evidence type="ECO:0000313" key="4">
    <source>
        <dbReference type="EMBL" id="MFC7385019.1"/>
    </source>
</evidence>
<dbReference type="EMBL" id="JBHTCG010000015">
    <property type="protein sequence ID" value="MFC7385019.1"/>
    <property type="molecule type" value="Genomic_DNA"/>
</dbReference>
<dbReference type="NCBIfam" id="TIGR00350">
    <property type="entry name" value="lytR_cpsA_psr"/>
    <property type="match status" value="1"/>
</dbReference>
<keyword evidence="2" id="KW-0472">Membrane</keyword>
<feature type="domain" description="Cell envelope-related transcriptional attenuator" evidence="3">
    <location>
        <begin position="144"/>
        <end position="298"/>
    </location>
</feature>
<dbReference type="Gene3D" id="3.40.630.190">
    <property type="entry name" value="LCP protein"/>
    <property type="match status" value="1"/>
</dbReference>
<keyword evidence="2" id="KW-0812">Transmembrane</keyword>
<protein>
    <submittedName>
        <fullName evidence="4">LCP family protein</fullName>
    </submittedName>
</protein>
<organism evidence="4 5">
    <name type="scientific">Sphaerisporangium rhizosphaerae</name>
    <dbReference type="NCBI Taxonomy" id="2269375"/>
    <lineage>
        <taxon>Bacteria</taxon>
        <taxon>Bacillati</taxon>
        <taxon>Actinomycetota</taxon>
        <taxon>Actinomycetes</taxon>
        <taxon>Streptosporangiales</taxon>
        <taxon>Streptosporangiaceae</taxon>
        <taxon>Sphaerisporangium</taxon>
    </lineage>
</organism>
<dbReference type="PANTHER" id="PTHR33392:SF6">
    <property type="entry name" value="POLYISOPRENYL-TEICHOIC ACID--PEPTIDOGLYCAN TEICHOIC ACID TRANSFERASE TAGU"/>
    <property type="match status" value="1"/>
</dbReference>
<name>A0ABW2P813_9ACTN</name>
<proteinExistence type="inferred from homology"/>
<gene>
    <name evidence="4" type="ORF">ACFQSB_22600</name>
</gene>
<reference evidence="5" key="1">
    <citation type="journal article" date="2019" name="Int. J. Syst. Evol. Microbiol.">
        <title>The Global Catalogue of Microorganisms (GCM) 10K type strain sequencing project: providing services to taxonomists for standard genome sequencing and annotation.</title>
        <authorList>
            <consortium name="The Broad Institute Genomics Platform"/>
            <consortium name="The Broad Institute Genome Sequencing Center for Infectious Disease"/>
            <person name="Wu L."/>
            <person name="Ma J."/>
        </authorList>
    </citation>
    <scope>NUCLEOTIDE SEQUENCE [LARGE SCALE GENOMIC DNA]</scope>
    <source>
        <strain evidence="5">CECT 7649</strain>
    </source>
</reference>
<keyword evidence="5" id="KW-1185">Reference proteome</keyword>
<evidence type="ECO:0000313" key="5">
    <source>
        <dbReference type="Proteomes" id="UP001596496"/>
    </source>
</evidence>
<evidence type="ECO:0000256" key="1">
    <source>
        <dbReference type="ARBA" id="ARBA00006068"/>
    </source>
</evidence>
<dbReference type="InterPro" id="IPR004474">
    <property type="entry name" value="LytR_CpsA_psr"/>
</dbReference>
<evidence type="ECO:0000256" key="2">
    <source>
        <dbReference type="SAM" id="Phobius"/>
    </source>
</evidence>
<dbReference type="PANTHER" id="PTHR33392">
    <property type="entry name" value="POLYISOPRENYL-TEICHOIC ACID--PEPTIDOGLYCAN TEICHOIC ACID TRANSFERASE TAGU"/>
    <property type="match status" value="1"/>
</dbReference>
<sequence length="379" mass="40937">MDELRVLRDFGRDLEHEPPATLAGQRRRLLDVIAAASETSSDRAPTGATPDRAPFGRRERWAALARPRRGAGWVALAGAAAVTAALVIVPTVLLRGATPAGTTVSAPTWDRPAKPGGGALNVLVVGSDQRPGPKGMPAGSLGERSDVMMLVHVAADRKKVQVISLPRDSMVRIPACRSRSGQDIPARTDMINQAFAAGGLSCAWKTVESTTGVRVDHAVEMRFSGFKDMIDALGGVEVTLPTAVKDPKSKLDLPAGRQLLRGEQALAYVRTRYALGDGSDISRIRRQQALLSPLLDRVLASVDEPDKLLPLFQAARRAFTTDVDMDFDTFLTIMQGVRANGAGSVRIMIMPVRPYPADRNRLEWLQPDAARLFAQLRTD</sequence>
<dbReference type="InterPro" id="IPR050922">
    <property type="entry name" value="LytR/CpsA/Psr_CW_biosynth"/>
</dbReference>
<accession>A0ABW2P813</accession>
<dbReference type="Proteomes" id="UP001596496">
    <property type="component" value="Unassembled WGS sequence"/>
</dbReference>
<dbReference type="Pfam" id="PF03816">
    <property type="entry name" value="LytR_cpsA_psr"/>
    <property type="match status" value="1"/>
</dbReference>
<comment type="caution">
    <text evidence="4">The sequence shown here is derived from an EMBL/GenBank/DDBJ whole genome shotgun (WGS) entry which is preliminary data.</text>
</comment>
<comment type="similarity">
    <text evidence="1">Belongs to the LytR/CpsA/Psr (LCP) family.</text>
</comment>
<dbReference type="RefSeq" id="WP_380828886.1">
    <property type="nucleotide sequence ID" value="NZ_JBHTCG010000015.1"/>
</dbReference>
<keyword evidence="2" id="KW-1133">Transmembrane helix</keyword>
<evidence type="ECO:0000259" key="3">
    <source>
        <dbReference type="Pfam" id="PF03816"/>
    </source>
</evidence>
<feature type="transmembrane region" description="Helical" evidence="2">
    <location>
        <begin position="70"/>
        <end position="93"/>
    </location>
</feature>